<feature type="non-terminal residue" evidence="1">
    <location>
        <position position="119"/>
    </location>
</feature>
<dbReference type="InterPro" id="IPR029035">
    <property type="entry name" value="DHS-like_NAD/FAD-binding_dom"/>
</dbReference>
<dbReference type="AlphaFoldDB" id="A0A813IB31"/>
<name>A0A813IB31_POLGL</name>
<evidence type="ECO:0000313" key="3">
    <source>
        <dbReference type="Proteomes" id="UP000626109"/>
    </source>
</evidence>
<dbReference type="EMBL" id="CAJNNW010021685">
    <property type="protein sequence ID" value="CAE8668329.1"/>
    <property type="molecule type" value="Genomic_DNA"/>
</dbReference>
<feature type="non-terminal residue" evidence="1">
    <location>
        <position position="1"/>
    </location>
</feature>
<dbReference type="EMBL" id="CAJNNW010005461">
    <property type="protein sequence ID" value="CAE8647443.1"/>
    <property type="molecule type" value="Genomic_DNA"/>
</dbReference>
<accession>A0A813IB31</accession>
<evidence type="ECO:0000313" key="2">
    <source>
        <dbReference type="EMBL" id="CAE8668329.1"/>
    </source>
</evidence>
<protein>
    <submittedName>
        <fullName evidence="1">Uncharacterized protein</fullName>
    </submittedName>
</protein>
<comment type="caution">
    <text evidence="1">The sequence shown here is derived from an EMBL/GenBank/DDBJ whole genome shotgun (WGS) entry which is preliminary data.</text>
</comment>
<proteinExistence type="predicted"/>
<organism evidence="1 3">
    <name type="scientific">Polarella glacialis</name>
    <name type="common">Dinoflagellate</name>
    <dbReference type="NCBI Taxonomy" id="89957"/>
    <lineage>
        <taxon>Eukaryota</taxon>
        <taxon>Sar</taxon>
        <taxon>Alveolata</taxon>
        <taxon>Dinophyceae</taxon>
        <taxon>Suessiales</taxon>
        <taxon>Suessiaceae</taxon>
        <taxon>Polarella</taxon>
    </lineage>
</organism>
<reference evidence="1" key="1">
    <citation type="submission" date="2021-02" db="EMBL/GenBank/DDBJ databases">
        <authorList>
            <person name="Dougan E. K."/>
            <person name="Rhodes N."/>
            <person name="Thang M."/>
            <person name="Chan C."/>
        </authorList>
    </citation>
    <scope>NUCLEOTIDE SEQUENCE</scope>
</reference>
<evidence type="ECO:0000313" key="1">
    <source>
        <dbReference type="EMBL" id="CAE8647443.1"/>
    </source>
</evidence>
<dbReference type="SUPFAM" id="SSF52467">
    <property type="entry name" value="DHS-like NAD/FAD-binding domain"/>
    <property type="match status" value="1"/>
</dbReference>
<sequence length="119" mass="13135">VAEAFPDGQNWPVCPFCKAPARPGILMFNDLGWINDAAQEMRWLAWRNAVVEHARSVSGYGRPLLRVVILEIGCGGNVPTVRHACEGAAAQFKDCADVTVVRVNPDYPLPDRFHRPASH</sequence>
<dbReference type="Proteomes" id="UP000626109">
    <property type="component" value="Unassembled WGS sequence"/>
</dbReference>
<gene>
    <name evidence="2" type="ORF">PGLA2088_LOCUS16884</name>
    <name evidence="1" type="ORF">PGLA2088_LOCUS5683</name>
</gene>